<evidence type="ECO:0000256" key="1">
    <source>
        <dbReference type="SAM" id="MobiDB-lite"/>
    </source>
</evidence>
<proteinExistence type="predicted"/>
<accession>A0A806KNB2</accession>
<protein>
    <submittedName>
        <fullName evidence="2">Uncharacterized protein</fullName>
    </submittedName>
</protein>
<dbReference type="EMBL" id="JQ844179">
    <property type="protein sequence ID" value="AGS52018.1"/>
    <property type="molecule type" value="Genomic_DNA"/>
</dbReference>
<feature type="compositionally biased region" description="Basic and acidic residues" evidence="1">
    <location>
        <begin position="11"/>
        <end position="20"/>
    </location>
</feature>
<sequence>MNITYSKPAHKALERMDAPTRQRIRQGVNNIPKGDIKPLQGYSDRR</sequence>
<reference evidence="2" key="1">
    <citation type="submission" date="2012-03" db="EMBL/GenBank/DDBJ databases">
        <title>Functional metagenomics reveals considerable lignocellulase gene clusters in the gut microbiome of a wood-feeding higher termite.</title>
        <authorList>
            <person name="Liu N."/>
        </authorList>
    </citation>
    <scope>NUCLEOTIDE SEQUENCE</scope>
</reference>
<dbReference type="AlphaFoldDB" id="A0A806KNB2"/>
<organism evidence="2">
    <name type="scientific">uncultured bacterium contig00006</name>
    <dbReference type="NCBI Taxonomy" id="1181498"/>
    <lineage>
        <taxon>Bacteria</taxon>
        <taxon>environmental samples</taxon>
    </lineage>
</organism>
<evidence type="ECO:0000313" key="2">
    <source>
        <dbReference type="EMBL" id="AGS52018.1"/>
    </source>
</evidence>
<feature type="region of interest" description="Disordered" evidence="1">
    <location>
        <begin position="1"/>
        <end position="46"/>
    </location>
</feature>
<name>A0A806KNB2_9BACT</name>